<organism evidence="1">
    <name type="scientific">Octactis speculum</name>
    <dbReference type="NCBI Taxonomy" id="3111310"/>
    <lineage>
        <taxon>Eukaryota</taxon>
        <taxon>Sar</taxon>
        <taxon>Stramenopiles</taxon>
        <taxon>Ochrophyta</taxon>
        <taxon>Dictyochophyceae</taxon>
        <taxon>Dictyochales</taxon>
        <taxon>Dictyochaceae</taxon>
        <taxon>Octactis</taxon>
    </lineage>
</organism>
<reference evidence="1" key="1">
    <citation type="submission" date="2021-01" db="EMBL/GenBank/DDBJ databases">
        <authorList>
            <person name="Corre E."/>
            <person name="Pelletier E."/>
            <person name="Niang G."/>
            <person name="Scheremetjew M."/>
            <person name="Finn R."/>
            <person name="Kale V."/>
            <person name="Holt S."/>
            <person name="Cochrane G."/>
            <person name="Meng A."/>
            <person name="Brown T."/>
            <person name="Cohen L."/>
        </authorList>
    </citation>
    <scope>NUCLEOTIDE SEQUENCE</scope>
    <source>
        <strain evidence="1">CCMP1381</strain>
    </source>
</reference>
<name>A0A7S2D1H5_9STRA</name>
<proteinExistence type="predicted"/>
<accession>A0A7S2D1H5</accession>
<gene>
    <name evidence="1" type="ORF">DSPE1174_LOCUS18658</name>
</gene>
<sequence>MDELHNGDAIIVTHPASLIDETRIITMVLSNVSMNMSSAFSSDLISTSDFRFVNQPREEVDHTIAESRKRQKRVDGEKDAFGTYAGDLGEKFVYRERKPGVYGGYYICSEDNGEAPKSRGELLNMRSKKKADRMCM</sequence>
<protein>
    <submittedName>
        <fullName evidence="1">Uncharacterized protein</fullName>
    </submittedName>
</protein>
<evidence type="ECO:0000313" key="1">
    <source>
        <dbReference type="EMBL" id="CAD9441734.1"/>
    </source>
</evidence>
<dbReference type="AlphaFoldDB" id="A0A7S2D1H5"/>
<dbReference type="EMBL" id="HBGS01036032">
    <property type="protein sequence ID" value="CAD9441734.1"/>
    <property type="molecule type" value="Transcribed_RNA"/>
</dbReference>